<feature type="region of interest" description="Disordered" evidence="1">
    <location>
        <begin position="128"/>
        <end position="148"/>
    </location>
</feature>
<evidence type="ECO:0000256" key="2">
    <source>
        <dbReference type="SAM" id="Phobius"/>
    </source>
</evidence>
<name>A0ABR1NW08_DIAER</name>
<proteinExistence type="predicted"/>
<evidence type="ECO:0008006" key="5">
    <source>
        <dbReference type="Google" id="ProtNLM"/>
    </source>
</evidence>
<evidence type="ECO:0000313" key="4">
    <source>
        <dbReference type="Proteomes" id="UP001430848"/>
    </source>
</evidence>
<evidence type="ECO:0000313" key="3">
    <source>
        <dbReference type="EMBL" id="KAK7717119.1"/>
    </source>
</evidence>
<sequence>MSDSTMLRNSAVGFLGIVLAVIWLRRKLMPKPYPGIPYNQESVGRIAGDISNLVPIIEATNEFSDTLFTATTQKLGVTIAQLLFPGPRKPMVIIDDPREIEDIQVRRIEEFDKAPMAIDMFTPMFPDSTHGQYTRRSSALRSDCGRMS</sequence>
<dbReference type="EMBL" id="JAKNSF020000093">
    <property type="protein sequence ID" value="KAK7717119.1"/>
    <property type="molecule type" value="Genomic_DNA"/>
</dbReference>
<keyword evidence="2" id="KW-1133">Transmembrane helix</keyword>
<evidence type="ECO:0000256" key="1">
    <source>
        <dbReference type="SAM" id="MobiDB-lite"/>
    </source>
</evidence>
<gene>
    <name evidence="3" type="ORF">SLS63_010738</name>
</gene>
<reference evidence="3 4" key="1">
    <citation type="submission" date="2024-02" db="EMBL/GenBank/DDBJ databases">
        <title>De novo assembly and annotation of 12 fungi associated with fruit tree decline syndrome in Ontario, Canada.</title>
        <authorList>
            <person name="Sulman M."/>
            <person name="Ellouze W."/>
            <person name="Ilyukhin E."/>
        </authorList>
    </citation>
    <scope>NUCLEOTIDE SEQUENCE [LARGE SCALE GENOMIC DNA]</scope>
    <source>
        <strain evidence="3 4">M169</strain>
    </source>
</reference>
<feature type="transmembrane region" description="Helical" evidence="2">
    <location>
        <begin position="6"/>
        <end position="24"/>
    </location>
</feature>
<keyword evidence="2" id="KW-0472">Membrane</keyword>
<dbReference type="Proteomes" id="UP001430848">
    <property type="component" value="Unassembled WGS sequence"/>
</dbReference>
<keyword evidence="4" id="KW-1185">Reference proteome</keyword>
<keyword evidence="2" id="KW-0812">Transmembrane</keyword>
<protein>
    <recommendedName>
        <fullName evidence="5">Cytochrome P450</fullName>
    </recommendedName>
</protein>
<comment type="caution">
    <text evidence="3">The sequence shown here is derived from an EMBL/GenBank/DDBJ whole genome shotgun (WGS) entry which is preliminary data.</text>
</comment>
<organism evidence="3 4">
    <name type="scientific">Diaporthe eres</name>
    <name type="common">Phomopsis oblonga</name>
    <dbReference type="NCBI Taxonomy" id="83184"/>
    <lineage>
        <taxon>Eukaryota</taxon>
        <taxon>Fungi</taxon>
        <taxon>Dikarya</taxon>
        <taxon>Ascomycota</taxon>
        <taxon>Pezizomycotina</taxon>
        <taxon>Sordariomycetes</taxon>
        <taxon>Sordariomycetidae</taxon>
        <taxon>Diaporthales</taxon>
        <taxon>Diaporthaceae</taxon>
        <taxon>Diaporthe</taxon>
        <taxon>Diaporthe eres species complex</taxon>
    </lineage>
</organism>
<feature type="compositionally biased region" description="Polar residues" evidence="1">
    <location>
        <begin position="129"/>
        <end position="140"/>
    </location>
</feature>
<accession>A0ABR1NW08</accession>